<feature type="region of interest" description="Disordered" evidence="1">
    <location>
        <begin position="1"/>
        <end position="79"/>
    </location>
</feature>
<dbReference type="AlphaFoldDB" id="A0A6A3G9Z4"/>
<evidence type="ECO:0000313" key="2">
    <source>
        <dbReference type="EMBL" id="KAE8953700.1"/>
    </source>
</evidence>
<sequence length="79" mass="8609">YSGRRVVTEASLEASGTDGEDRCTLKNERSAAEDSGCDRGRSQGRNDPSGESREQYERRRGDDGESSVRPGAAENGEVW</sequence>
<protein>
    <submittedName>
        <fullName evidence="2">Uncharacterized protein</fullName>
    </submittedName>
</protein>
<name>A0A6A3G9Z4_9STRA</name>
<feature type="non-terminal residue" evidence="2">
    <location>
        <position position="1"/>
    </location>
</feature>
<comment type="caution">
    <text evidence="2">The sequence shown here is derived from an EMBL/GenBank/DDBJ whole genome shotgun (WGS) entry which is preliminary data.</text>
</comment>
<proteinExistence type="predicted"/>
<accession>A0A6A3G9Z4</accession>
<feature type="compositionally biased region" description="Basic and acidic residues" evidence="1">
    <location>
        <begin position="48"/>
        <end position="63"/>
    </location>
</feature>
<feature type="compositionally biased region" description="Basic and acidic residues" evidence="1">
    <location>
        <begin position="19"/>
        <end position="41"/>
    </location>
</feature>
<organism evidence="2 3">
    <name type="scientific">Phytophthora fragariae</name>
    <dbReference type="NCBI Taxonomy" id="53985"/>
    <lineage>
        <taxon>Eukaryota</taxon>
        <taxon>Sar</taxon>
        <taxon>Stramenopiles</taxon>
        <taxon>Oomycota</taxon>
        <taxon>Peronosporomycetes</taxon>
        <taxon>Peronosporales</taxon>
        <taxon>Peronosporaceae</taxon>
        <taxon>Phytophthora</taxon>
    </lineage>
</organism>
<evidence type="ECO:0000256" key="1">
    <source>
        <dbReference type="SAM" id="MobiDB-lite"/>
    </source>
</evidence>
<evidence type="ECO:0000313" key="3">
    <source>
        <dbReference type="Proteomes" id="UP000460718"/>
    </source>
</evidence>
<reference evidence="2 3" key="1">
    <citation type="submission" date="2018-09" db="EMBL/GenBank/DDBJ databases">
        <title>Genomic investigation of the strawberry pathogen Phytophthora fragariae indicates pathogenicity is determined by transcriptional variation in three key races.</title>
        <authorList>
            <person name="Adams T.M."/>
            <person name="Armitage A.D."/>
            <person name="Sobczyk M.K."/>
            <person name="Bates H.J."/>
            <person name="Dunwell J.M."/>
            <person name="Nellist C.F."/>
            <person name="Harrison R.J."/>
        </authorList>
    </citation>
    <scope>NUCLEOTIDE SEQUENCE [LARGE SCALE GENOMIC DNA]</scope>
    <source>
        <strain evidence="2 3">SCRP245</strain>
    </source>
</reference>
<gene>
    <name evidence="2" type="ORF">PF011_g32340</name>
</gene>
<dbReference type="Proteomes" id="UP000460718">
    <property type="component" value="Unassembled WGS sequence"/>
</dbReference>
<dbReference type="EMBL" id="QXFW01009688">
    <property type="protein sequence ID" value="KAE8953700.1"/>
    <property type="molecule type" value="Genomic_DNA"/>
</dbReference>